<proteinExistence type="predicted"/>
<gene>
    <name evidence="2" type="ORF">BDZ85DRAFT_127531</name>
</gene>
<dbReference type="InterPro" id="IPR010730">
    <property type="entry name" value="HET"/>
</dbReference>
<dbReference type="AlphaFoldDB" id="A0A6A6G9J2"/>
<sequence>MEHLPRHRSFQRSTFFPDVPYLSPPSHISTLITLLHSSPTDALQEIYHGVSGISQCAAAVQHSVYFGLLAAWSGKPVDLRQWSATDPRGQQLLNTHFLNPVLAEWTLNYQVLTGKARLEHTNYLRRLLSFVARICDACVIGESDERGTTSSPSEGMTSELELIKFSIRILVATLELCLESVTPVLNGKETQNCRTTLRELIDLDDERLRLLALAGWCPHQVRLIWSNYAWLTALYLLSLERTQRVADEHLPCLDQVSCSANALNMASYKSRHRSKDCGCLPVTVDEKLTSHSIQQGEVPLVVSASGQDLEDGQVNFENRKASTRYMTVSHVWADGLGNPFKNSMPSCEFEQLQHQLREMPKSHNTQQFDVLGYKIDWPRQSFERADATRTPPVWIDALCIPVYHVYAPQRRKAIAQMASIYAGAEQNLVLDRELQAHRLSGASATEILARVIVSNWMTRCWTLQEGVLSRECVFQFADGAIDPMKTWSSGGPRFIRYNGNNTFPTVHQYLERFIYGDLYNILWNKLREDTKTSNRPEGKYRSLLDGRALDHEEAKARHTALKRITMDRNNDSDENHFRMLATSASRCEKLVSAWNELAQRSTTKKEDVATILANLMDFHVYGVQRINGDGQADKLVSSSVSALRMRSMLLSFEELPLSLLSQEGWAEQPHGLTWIPIAPASLLSHPQDTMAVLGDRLVVQGVKVSAHRLLLVQAPPLDKSPYFIRCRESAEQYCLDMKLLRQKSDMYVNDPSNILCLIMPPAPSDKSSNLPRKVAVLRITSYNSTNTGSKTSQHINLHAHYLGCITAICTTSTDTTTTTTSSTTTTLPLHWSVHISLGTHLPAPF</sequence>
<dbReference type="EMBL" id="ML992508">
    <property type="protein sequence ID" value="KAF2222405.1"/>
    <property type="molecule type" value="Genomic_DNA"/>
</dbReference>
<feature type="domain" description="Heterokaryon incompatibility" evidence="1">
    <location>
        <begin position="325"/>
        <end position="434"/>
    </location>
</feature>
<dbReference type="Pfam" id="PF06985">
    <property type="entry name" value="HET"/>
    <property type="match status" value="1"/>
</dbReference>
<dbReference type="OrthoDB" id="2426273at2759"/>
<name>A0A6A6G9J2_9PEZI</name>
<organism evidence="2 3">
    <name type="scientific">Elsinoe ampelina</name>
    <dbReference type="NCBI Taxonomy" id="302913"/>
    <lineage>
        <taxon>Eukaryota</taxon>
        <taxon>Fungi</taxon>
        <taxon>Dikarya</taxon>
        <taxon>Ascomycota</taxon>
        <taxon>Pezizomycotina</taxon>
        <taxon>Dothideomycetes</taxon>
        <taxon>Dothideomycetidae</taxon>
        <taxon>Myriangiales</taxon>
        <taxon>Elsinoaceae</taxon>
        <taxon>Elsinoe</taxon>
    </lineage>
</organism>
<keyword evidence="3" id="KW-1185">Reference proteome</keyword>
<protein>
    <recommendedName>
        <fullName evidence="1">Heterokaryon incompatibility domain-containing protein</fullName>
    </recommendedName>
</protein>
<accession>A0A6A6G9J2</accession>
<evidence type="ECO:0000313" key="2">
    <source>
        <dbReference type="EMBL" id="KAF2222405.1"/>
    </source>
</evidence>
<evidence type="ECO:0000313" key="3">
    <source>
        <dbReference type="Proteomes" id="UP000799538"/>
    </source>
</evidence>
<dbReference type="PANTHER" id="PTHR39596:SF2">
    <property type="entry name" value="HET DOMAIN PROTEIN (AFU_ORTHOLOGUE AFUA_1G17550)-RELATED"/>
    <property type="match status" value="1"/>
</dbReference>
<dbReference type="Proteomes" id="UP000799538">
    <property type="component" value="Unassembled WGS sequence"/>
</dbReference>
<reference evidence="3" key="1">
    <citation type="journal article" date="2020" name="Stud. Mycol.">
        <title>101 Dothideomycetes genomes: A test case for predicting lifestyles and emergence of pathogens.</title>
        <authorList>
            <person name="Haridas S."/>
            <person name="Albert R."/>
            <person name="Binder M."/>
            <person name="Bloem J."/>
            <person name="LaButti K."/>
            <person name="Salamov A."/>
            <person name="Andreopoulos B."/>
            <person name="Baker S."/>
            <person name="Barry K."/>
            <person name="Bills G."/>
            <person name="Bluhm B."/>
            <person name="Cannon C."/>
            <person name="Castanera R."/>
            <person name="Culley D."/>
            <person name="Daum C."/>
            <person name="Ezra D."/>
            <person name="Gonzalez J."/>
            <person name="Henrissat B."/>
            <person name="Kuo A."/>
            <person name="Liang C."/>
            <person name="Lipzen A."/>
            <person name="Lutzoni F."/>
            <person name="Magnuson J."/>
            <person name="Mondo S."/>
            <person name="Nolan M."/>
            <person name="Ohm R."/>
            <person name="Pangilinan J."/>
            <person name="Park H.-J."/>
            <person name="Ramirez L."/>
            <person name="Alfaro M."/>
            <person name="Sun H."/>
            <person name="Tritt A."/>
            <person name="Yoshinaga Y."/>
            <person name="Zwiers L.-H."/>
            <person name="Turgeon B."/>
            <person name="Goodwin S."/>
            <person name="Spatafora J."/>
            <person name="Crous P."/>
            <person name="Grigoriev I."/>
        </authorList>
    </citation>
    <scope>NUCLEOTIDE SEQUENCE [LARGE SCALE GENOMIC DNA]</scope>
    <source>
        <strain evidence="3">CECT 20119</strain>
    </source>
</reference>
<dbReference type="PANTHER" id="PTHR39596">
    <property type="match status" value="1"/>
</dbReference>
<evidence type="ECO:0000259" key="1">
    <source>
        <dbReference type="Pfam" id="PF06985"/>
    </source>
</evidence>